<comment type="caution">
    <text evidence="3">The sequence shown here is derived from an EMBL/GenBank/DDBJ whole genome shotgun (WGS) entry which is preliminary data.</text>
</comment>
<name>A0A852STJ9_9MICO</name>
<feature type="compositionally biased region" description="Low complexity" evidence="1">
    <location>
        <begin position="30"/>
        <end position="56"/>
    </location>
</feature>
<proteinExistence type="predicted"/>
<evidence type="ECO:0000313" key="3">
    <source>
        <dbReference type="EMBL" id="NYD72358.1"/>
    </source>
</evidence>
<evidence type="ECO:0000313" key="4">
    <source>
        <dbReference type="Proteomes" id="UP000549913"/>
    </source>
</evidence>
<feature type="region of interest" description="Disordered" evidence="1">
    <location>
        <begin position="29"/>
        <end position="81"/>
    </location>
</feature>
<dbReference type="Proteomes" id="UP000549913">
    <property type="component" value="Unassembled WGS sequence"/>
</dbReference>
<organism evidence="3 4">
    <name type="scientific">Herbiconiux flava</name>
    <dbReference type="NCBI Taxonomy" id="881268"/>
    <lineage>
        <taxon>Bacteria</taxon>
        <taxon>Bacillati</taxon>
        <taxon>Actinomycetota</taxon>
        <taxon>Actinomycetes</taxon>
        <taxon>Micrococcales</taxon>
        <taxon>Microbacteriaceae</taxon>
        <taxon>Herbiconiux</taxon>
    </lineage>
</organism>
<feature type="compositionally biased region" description="Pro residues" evidence="1">
    <location>
        <begin position="57"/>
        <end position="73"/>
    </location>
</feature>
<sequence>MARSTLLRASVSTLIVAAAALSTAGCIGGAASPSPTASSPAPTRSATATPTATSTPTPTPTAAPEPTPTPTPTTPESSVVSLEILNSSYDPSTSTVSVAGMVTDLVSSTGTCTITVSQGEQSVTTEAAGMADAAVTYCSNLAVVLPAGAAGTWDIELAFTDPTHSGSTSGTVDAA</sequence>
<gene>
    <name evidence="3" type="ORF">BJ984_003516</name>
</gene>
<protein>
    <submittedName>
        <fullName evidence="3">Uncharacterized protein</fullName>
    </submittedName>
</protein>
<dbReference type="AlphaFoldDB" id="A0A852STJ9"/>
<dbReference type="PROSITE" id="PS51257">
    <property type="entry name" value="PROKAR_LIPOPROTEIN"/>
    <property type="match status" value="1"/>
</dbReference>
<dbReference type="RefSeq" id="WP_179549137.1">
    <property type="nucleotide sequence ID" value="NZ_BSEW01000002.1"/>
</dbReference>
<feature type="signal peptide" evidence="2">
    <location>
        <begin position="1"/>
        <end position="24"/>
    </location>
</feature>
<keyword evidence="4" id="KW-1185">Reference proteome</keyword>
<reference evidence="3 4" key="1">
    <citation type="submission" date="2020-07" db="EMBL/GenBank/DDBJ databases">
        <title>Sequencing the genomes of 1000 actinobacteria strains.</title>
        <authorList>
            <person name="Klenk H.-P."/>
        </authorList>
    </citation>
    <scope>NUCLEOTIDE SEQUENCE [LARGE SCALE GENOMIC DNA]</scope>
    <source>
        <strain evidence="3 4">DSM 26474</strain>
    </source>
</reference>
<evidence type="ECO:0000256" key="2">
    <source>
        <dbReference type="SAM" id="SignalP"/>
    </source>
</evidence>
<accession>A0A852STJ9</accession>
<dbReference type="EMBL" id="JACCBM010000001">
    <property type="protein sequence ID" value="NYD72358.1"/>
    <property type="molecule type" value="Genomic_DNA"/>
</dbReference>
<keyword evidence="2" id="KW-0732">Signal</keyword>
<evidence type="ECO:0000256" key="1">
    <source>
        <dbReference type="SAM" id="MobiDB-lite"/>
    </source>
</evidence>
<feature type="chain" id="PRO_5038581662" evidence="2">
    <location>
        <begin position="25"/>
        <end position="175"/>
    </location>
</feature>